<evidence type="ECO:0000256" key="3">
    <source>
        <dbReference type="SAM" id="SignalP"/>
    </source>
</evidence>
<dbReference type="EMBL" id="UZAG01015901">
    <property type="protein sequence ID" value="VDO24153.1"/>
    <property type="molecule type" value="Genomic_DNA"/>
</dbReference>
<proteinExistence type="predicted"/>
<dbReference type="Gene3D" id="1.10.1170.10">
    <property type="entry name" value="Inhibitor Of Apoptosis Protein (2mihbC-IAP-1), Chain A"/>
    <property type="match status" value="1"/>
</dbReference>
<dbReference type="Proteomes" id="UP000280834">
    <property type="component" value="Unassembled WGS sequence"/>
</dbReference>
<gene>
    <name evidence="4" type="ORF">BTMF_LOCUS7335</name>
</gene>
<dbReference type="InterPro" id="IPR001370">
    <property type="entry name" value="BIR_rpt"/>
</dbReference>
<dbReference type="AlphaFoldDB" id="A0A0R3QNJ9"/>
<dbReference type="CDD" id="cd00022">
    <property type="entry name" value="BIR"/>
    <property type="match status" value="1"/>
</dbReference>
<dbReference type="Pfam" id="PF00653">
    <property type="entry name" value="BIR"/>
    <property type="match status" value="1"/>
</dbReference>
<keyword evidence="3" id="KW-0732">Signal</keyword>
<dbReference type="GO" id="GO:0046872">
    <property type="term" value="F:metal ion binding"/>
    <property type="evidence" value="ECO:0007669"/>
    <property type="project" value="UniProtKB-KW"/>
</dbReference>
<dbReference type="STRING" id="42155.A0A0R3QNJ9"/>
<accession>A0A0R3QNJ9</accession>
<dbReference type="PROSITE" id="PS50143">
    <property type="entry name" value="BIR_REPEAT_2"/>
    <property type="match status" value="1"/>
</dbReference>
<feature type="signal peptide" evidence="3">
    <location>
        <begin position="1"/>
        <end position="18"/>
    </location>
</feature>
<dbReference type="InterPro" id="IPR051190">
    <property type="entry name" value="Baculoviral_IAP"/>
</dbReference>
<protein>
    <submittedName>
        <fullName evidence="6">Baculoviral IAP repeat-containing protein 5.1</fullName>
    </submittedName>
</protein>
<keyword evidence="1" id="KW-0479">Metal-binding</keyword>
<evidence type="ECO:0000313" key="5">
    <source>
        <dbReference type="Proteomes" id="UP000280834"/>
    </source>
</evidence>
<evidence type="ECO:0000313" key="6">
    <source>
        <dbReference type="WBParaSite" id="BTMF_0000928401-mRNA-1"/>
    </source>
</evidence>
<organism evidence="6">
    <name type="scientific">Brugia timori</name>
    <dbReference type="NCBI Taxonomy" id="42155"/>
    <lineage>
        <taxon>Eukaryota</taxon>
        <taxon>Metazoa</taxon>
        <taxon>Ecdysozoa</taxon>
        <taxon>Nematoda</taxon>
        <taxon>Chromadorea</taxon>
        <taxon>Rhabditida</taxon>
        <taxon>Spirurina</taxon>
        <taxon>Spiruromorpha</taxon>
        <taxon>Filarioidea</taxon>
        <taxon>Onchocercidae</taxon>
        <taxon>Brugia</taxon>
    </lineage>
</organism>
<reference evidence="4 5" key="2">
    <citation type="submission" date="2018-11" db="EMBL/GenBank/DDBJ databases">
        <authorList>
            <consortium name="Pathogen Informatics"/>
        </authorList>
    </citation>
    <scope>NUCLEOTIDE SEQUENCE [LARGE SCALE GENOMIC DNA]</scope>
</reference>
<evidence type="ECO:0000256" key="1">
    <source>
        <dbReference type="ARBA" id="ARBA00022723"/>
    </source>
</evidence>
<name>A0A0R3QNJ9_9BILA</name>
<dbReference type="PANTHER" id="PTHR46771">
    <property type="entry name" value="DETERIN"/>
    <property type="match status" value="1"/>
</dbReference>
<keyword evidence="5" id="KW-1185">Reference proteome</keyword>
<dbReference type="SMART" id="SM00238">
    <property type="entry name" value="BIR"/>
    <property type="match status" value="1"/>
</dbReference>
<dbReference type="PANTHER" id="PTHR46771:SF5">
    <property type="entry name" value="DETERIN"/>
    <property type="match status" value="1"/>
</dbReference>
<feature type="chain" id="PRO_5043130727" evidence="3">
    <location>
        <begin position="19"/>
        <end position="193"/>
    </location>
</feature>
<evidence type="ECO:0000256" key="2">
    <source>
        <dbReference type="ARBA" id="ARBA00022833"/>
    </source>
</evidence>
<keyword evidence="2" id="KW-0862">Zinc</keyword>
<reference evidence="6" key="1">
    <citation type="submission" date="2017-02" db="UniProtKB">
        <authorList>
            <consortium name="WormBaseParasite"/>
        </authorList>
    </citation>
    <scope>IDENTIFICATION</scope>
</reference>
<evidence type="ECO:0000313" key="4">
    <source>
        <dbReference type="EMBL" id="VDO24153.1"/>
    </source>
</evidence>
<dbReference type="WBParaSite" id="BTMF_0000928401-mRNA-1">
    <property type="protein sequence ID" value="BTMF_0000928401-mRNA-1"/>
    <property type="gene ID" value="BTMF_0000928401"/>
</dbReference>
<dbReference type="SUPFAM" id="SSF57924">
    <property type="entry name" value="Inhibitor of apoptosis (IAP) repeat"/>
    <property type="match status" value="1"/>
</dbReference>
<sequence>MLCTLITLLIASYFRFYGTFHSVKEMKRYYKDYQNMAAIVDFLNWDAYTEHIFCNNRLRSFTKNAWPHQQSVNLLPEKMAKAGFFFDPDNDNIDGVSCPFCLKTLTGWEDSDDPLVEHAKRKDICYFARLNKDEKEWTVEDFLRLLAQRRASMMSLIALKAIDGAMDAMESVKKRIDVLVENKRPKKVAKRKK</sequence>